<gene>
    <name evidence="1" type="ORF">M404DRAFT_780014</name>
</gene>
<dbReference type="AlphaFoldDB" id="A0A0C3NWC1"/>
<evidence type="ECO:0000313" key="2">
    <source>
        <dbReference type="Proteomes" id="UP000054217"/>
    </source>
</evidence>
<dbReference type="InParanoid" id="A0A0C3NWC1"/>
<reference evidence="1 2" key="1">
    <citation type="submission" date="2014-04" db="EMBL/GenBank/DDBJ databases">
        <authorList>
            <consortium name="DOE Joint Genome Institute"/>
            <person name="Kuo A."/>
            <person name="Kohler A."/>
            <person name="Costa M.D."/>
            <person name="Nagy L.G."/>
            <person name="Floudas D."/>
            <person name="Copeland A."/>
            <person name="Barry K.W."/>
            <person name="Cichocki N."/>
            <person name="Veneault-Fourrey C."/>
            <person name="LaButti K."/>
            <person name="Lindquist E.A."/>
            <person name="Lipzen A."/>
            <person name="Lundell T."/>
            <person name="Morin E."/>
            <person name="Murat C."/>
            <person name="Sun H."/>
            <person name="Tunlid A."/>
            <person name="Henrissat B."/>
            <person name="Grigoriev I.V."/>
            <person name="Hibbett D.S."/>
            <person name="Martin F."/>
            <person name="Nordberg H.P."/>
            <person name="Cantor M.N."/>
            <person name="Hua S.X."/>
        </authorList>
    </citation>
    <scope>NUCLEOTIDE SEQUENCE [LARGE SCALE GENOMIC DNA]</scope>
    <source>
        <strain evidence="1 2">Marx 270</strain>
    </source>
</reference>
<keyword evidence="2" id="KW-1185">Reference proteome</keyword>
<proteinExistence type="predicted"/>
<reference evidence="2" key="2">
    <citation type="submission" date="2015-01" db="EMBL/GenBank/DDBJ databases">
        <title>Evolutionary Origins and Diversification of the Mycorrhizal Mutualists.</title>
        <authorList>
            <consortium name="DOE Joint Genome Institute"/>
            <consortium name="Mycorrhizal Genomics Consortium"/>
            <person name="Kohler A."/>
            <person name="Kuo A."/>
            <person name="Nagy L.G."/>
            <person name="Floudas D."/>
            <person name="Copeland A."/>
            <person name="Barry K.W."/>
            <person name="Cichocki N."/>
            <person name="Veneault-Fourrey C."/>
            <person name="LaButti K."/>
            <person name="Lindquist E.A."/>
            <person name="Lipzen A."/>
            <person name="Lundell T."/>
            <person name="Morin E."/>
            <person name="Murat C."/>
            <person name="Riley R."/>
            <person name="Ohm R."/>
            <person name="Sun H."/>
            <person name="Tunlid A."/>
            <person name="Henrissat B."/>
            <person name="Grigoriev I.V."/>
            <person name="Hibbett D.S."/>
            <person name="Martin F."/>
        </authorList>
    </citation>
    <scope>NUCLEOTIDE SEQUENCE [LARGE SCALE GENOMIC DNA]</scope>
    <source>
        <strain evidence="2">Marx 270</strain>
    </source>
</reference>
<evidence type="ECO:0000313" key="1">
    <source>
        <dbReference type="EMBL" id="KIN99680.1"/>
    </source>
</evidence>
<sequence>MIEYIVRKDRTGHIRDCKGSYVRVVNDEGKRKKLAGDFGASNYMFRRVMRKKPQLEASKEIKSHRNRWGQF</sequence>
<dbReference type="HOGENOM" id="CLU_2741080_0_0_1"/>
<protein>
    <submittedName>
        <fullName evidence="1">Uncharacterized protein</fullName>
    </submittedName>
</protein>
<dbReference type="EMBL" id="KN832002">
    <property type="protein sequence ID" value="KIN99680.1"/>
    <property type="molecule type" value="Genomic_DNA"/>
</dbReference>
<name>A0A0C3NWC1_PISTI</name>
<accession>A0A0C3NWC1</accession>
<organism evidence="1 2">
    <name type="scientific">Pisolithus tinctorius Marx 270</name>
    <dbReference type="NCBI Taxonomy" id="870435"/>
    <lineage>
        <taxon>Eukaryota</taxon>
        <taxon>Fungi</taxon>
        <taxon>Dikarya</taxon>
        <taxon>Basidiomycota</taxon>
        <taxon>Agaricomycotina</taxon>
        <taxon>Agaricomycetes</taxon>
        <taxon>Agaricomycetidae</taxon>
        <taxon>Boletales</taxon>
        <taxon>Sclerodermatineae</taxon>
        <taxon>Pisolithaceae</taxon>
        <taxon>Pisolithus</taxon>
    </lineage>
</organism>
<dbReference type="Proteomes" id="UP000054217">
    <property type="component" value="Unassembled WGS sequence"/>
</dbReference>